<dbReference type="InterPro" id="IPR036388">
    <property type="entry name" value="WH-like_DNA-bd_sf"/>
</dbReference>
<comment type="caution">
    <text evidence="3">The sequence shown here is derived from an EMBL/GenBank/DDBJ whole genome shotgun (WGS) entry which is preliminary data.</text>
</comment>
<feature type="domain" description="HTH luxR-type" evidence="2">
    <location>
        <begin position="121"/>
        <end position="174"/>
    </location>
</feature>
<evidence type="ECO:0000256" key="1">
    <source>
        <dbReference type="ARBA" id="ARBA00023125"/>
    </source>
</evidence>
<accession>A0A4Q9EWL4</accession>
<dbReference type="GO" id="GO:0003677">
    <property type="term" value="F:DNA binding"/>
    <property type="evidence" value="ECO:0007669"/>
    <property type="project" value="UniProtKB-KW"/>
</dbReference>
<dbReference type="Pfam" id="PF00196">
    <property type="entry name" value="GerE"/>
    <property type="match status" value="1"/>
</dbReference>
<dbReference type="SUPFAM" id="SSF46894">
    <property type="entry name" value="C-terminal effector domain of the bipartite response regulators"/>
    <property type="match status" value="1"/>
</dbReference>
<evidence type="ECO:0000259" key="2">
    <source>
        <dbReference type="Pfam" id="PF00196"/>
    </source>
</evidence>
<evidence type="ECO:0000313" key="4">
    <source>
        <dbReference type="Proteomes" id="UP000293380"/>
    </source>
</evidence>
<protein>
    <submittedName>
        <fullName evidence="3">Helix-turn-helix domain-containing protein</fullName>
    </submittedName>
</protein>
<dbReference type="EMBL" id="SITD01000021">
    <property type="protein sequence ID" value="TBM32481.1"/>
    <property type="molecule type" value="Genomic_DNA"/>
</dbReference>
<dbReference type="AlphaFoldDB" id="A0A4Q9EWL4"/>
<keyword evidence="1" id="KW-0238">DNA-binding</keyword>
<proteinExistence type="predicted"/>
<organism evidence="3 4">
    <name type="scientific">Hafnia paralvei</name>
    <dbReference type="NCBI Taxonomy" id="546367"/>
    <lineage>
        <taxon>Bacteria</taxon>
        <taxon>Pseudomonadati</taxon>
        <taxon>Pseudomonadota</taxon>
        <taxon>Gammaproteobacteria</taxon>
        <taxon>Enterobacterales</taxon>
        <taxon>Hafniaceae</taxon>
        <taxon>Hafnia</taxon>
    </lineage>
</organism>
<sequence length="187" mass="21312">MNIIFHTNNLYIESAIHHLVSTTVTDVTLSKLDHIILFNDRSPSESLIMLSEYSEFKLGEIILIVTDVVSPEIVARFIRQKCELIVLSMQSSLKEWLAALIFSPEYRRKTIQCGVTHNPLLTNTEKRFLNGLSMAGTKQIVTKVLEMTAKEVSAYKRNVMRKLGIKHSQQLLNYVNTDNISTVLTFL</sequence>
<name>A0A4Q9EWL4_9GAMM</name>
<gene>
    <name evidence="3" type="ORF">EYY89_01010</name>
</gene>
<dbReference type="GO" id="GO:0006355">
    <property type="term" value="P:regulation of DNA-templated transcription"/>
    <property type="evidence" value="ECO:0007669"/>
    <property type="project" value="InterPro"/>
</dbReference>
<dbReference type="RefSeq" id="WP_130958831.1">
    <property type="nucleotide sequence ID" value="NZ_JAYWIZ010000002.1"/>
</dbReference>
<evidence type="ECO:0000313" key="3">
    <source>
        <dbReference type="EMBL" id="TBM32481.1"/>
    </source>
</evidence>
<dbReference type="InterPro" id="IPR016032">
    <property type="entry name" value="Sig_transdc_resp-reg_C-effctor"/>
</dbReference>
<dbReference type="InterPro" id="IPR000792">
    <property type="entry name" value="Tscrpt_reg_LuxR_C"/>
</dbReference>
<dbReference type="Proteomes" id="UP000293380">
    <property type="component" value="Unassembled WGS sequence"/>
</dbReference>
<reference evidence="3 4" key="1">
    <citation type="submission" date="2019-02" db="EMBL/GenBank/DDBJ databases">
        <title>Comparative genomic analysis of the Hafnia genus genomes.</title>
        <authorList>
            <person name="Zhiqiu Y."/>
            <person name="Chao Y."/>
            <person name="Yuhui D."/>
            <person name="Di H."/>
            <person name="Bin L."/>
        </authorList>
    </citation>
    <scope>NUCLEOTIDE SEQUENCE [LARGE SCALE GENOMIC DNA]</scope>
    <source>
        <strain evidence="3 4">PCM_1194</strain>
    </source>
</reference>
<dbReference type="Gene3D" id="1.10.10.10">
    <property type="entry name" value="Winged helix-like DNA-binding domain superfamily/Winged helix DNA-binding domain"/>
    <property type="match status" value="1"/>
</dbReference>